<dbReference type="OrthoDB" id="2945347at2759"/>
<evidence type="ECO:0000313" key="2">
    <source>
        <dbReference type="EMBL" id="RDB19300.1"/>
    </source>
</evidence>
<feature type="region of interest" description="Disordered" evidence="1">
    <location>
        <begin position="1"/>
        <end position="28"/>
    </location>
</feature>
<dbReference type="EMBL" id="LUEZ02000080">
    <property type="protein sequence ID" value="RDB19300.1"/>
    <property type="molecule type" value="Genomic_DNA"/>
</dbReference>
<feature type="compositionally biased region" description="Acidic residues" evidence="1">
    <location>
        <begin position="530"/>
        <end position="540"/>
    </location>
</feature>
<accession>A0A369JDL3</accession>
<keyword evidence="3" id="KW-1185">Reference proteome</keyword>
<dbReference type="SUPFAM" id="SSF52047">
    <property type="entry name" value="RNI-like"/>
    <property type="match status" value="1"/>
</dbReference>
<organism evidence="2 3">
    <name type="scientific">Hypsizygus marmoreus</name>
    <name type="common">White beech mushroom</name>
    <name type="synonym">Agaricus marmoreus</name>
    <dbReference type="NCBI Taxonomy" id="39966"/>
    <lineage>
        <taxon>Eukaryota</taxon>
        <taxon>Fungi</taxon>
        <taxon>Dikarya</taxon>
        <taxon>Basidiomycota</taxon>
        <taxon>Agaricomycotina</taxon>
        <taxon>Agaricomycetes</taxon>
        <taxon>Agaricomycetidae</taxon>
        <taxon>Agaricales</taxon>
        <taxon>Tricholomatineae</taxon>
        <taxon>Lyophyllaceae</taxon>
        <taxon>Hypsizygus</taxon>
    </lineage>
</organism>
<gene>
    <name evidence="2" type="ORF">Hypma_013598</name>
</gene>
<protein>
    <recommendedName>
        <fullName evidence="4">F-box domain-containing protein</fullName>
    </recommendedName>
</protein>
<feature type="compositionally biased region" description="Low complexity" evidence="1">
    <location>
        <begin position="14"/>
        <end position="25"/>
    </location>
</feature>
<reference evidence="2" key="1">
    <citation type="submission" date="2018-04" db="EMBL/GenBank/DDBJ databases">
        <title>Whole genome sequencing of Hypsizygus marmoreus.</title>
        <authorList>
            <person name="Choi I.-G."/>
            <person name="Min B."/>
            <person name="Kim J.-G."/>
            <person name="Kim S."/>
            <person name="Oh Y.-L."/>
            <person name="Kong W.-S."/>
            <person name="Park H."/>
            <person name="Jeong J."/>
            <person name="Song E.-S."/>
        </authorList>
    </citation>
    <scope>NUCLEOTIDE SEQUENCE [LARGE SCALE GENOMIC DNA]</scope>
    <source>
        <strain evidence="2">51987-8</strain>
    </source>
</reference>
<dbReference type="InterPro" id="IPR032675">
    <property type="entry name" value="LRR_dom_sf"/>
</dbReference>
<feature type="region of interest" description="Disordered" evidence="1">
    <location>
        <begin position="475"/>
        <end position="540"/>
    </location>
</feature>
<dbReference type="AlphaFoldDB" id="A0A369JDL3"/>
<feature type="compositionally biased region" description="Acidic residues" evidence="1">
    <location>
        <begin position="479"/>
        <end position="521"/>
    </location>
</feature>
<evidence type="ECO:0008006" key="4">
    <source>
        <dbReference type="Google" id="ProtNLM"/>
    </source>
</evidence>
<proteinExistence type="predicted"/>
<dbReference type="Proteomes" id="UP000076154">
    <property type="component" value="Unassembled WGS sequence"/>
</dbReference>
<evidence type="ECO:0000313" key="3">
    <source>
        <dbReference type="Proteomes" id="UP000076154"/>
    </source>
</evidence>
<dbReference type="InParanoid" id="A0A369JDL3"/>
<comment type="caution">
    <text evidence="2">The sequence shown here is derived from an EMBL/GenBank/DDBJ whole genome shotgun (WGS) entry which is preliminary data.</text>
</comment>
<dbReference type="Gene3D" id="3.80.10.10">
    <property type="entry name" value="Ribonuclease Inhibitor"/>
    <property type="match status" value="1"/>
</dbReference>
<evidence type="ECO:0000256" key="1">
    <source>
        <dbReference type="SAM" id="MobiDB-lite"/>
    </source>
</evidence>
<name>A0A369JDL3_HYPMA</name>
<sequence>MSSASTTEEDRDGLSSTGSESESLTAPSEATDAVAFPMLIEEFPSEILSELFLFSCDLADYPLKDPLRLQGVCFRWLNVVVNDPRFWKVLKIITSDINTEDGTAHTWERLDRSRELPLTLSVTLPVFPVFDNCTVPRDILSRSVRRLQQLTLRLHWTFFPDIANIDFSQSVYLKSFEIHINSTETETSTNPINSVLDFYQCPELYVAKVHFAFKIPNFSLRVVFPRVLTELYLYDETLSGKEVNCVLRQCVNLKKCDIRVDLCNVPPENIIVPPPVTHMQLSSMALLHRPFSLVPIFEDLTFPALERLELVYEGFSHETWAPSILALQERSAFPLTVLTFEGLPIDDDVPLLLSLLPALESLDILRCTGLNIVVDALTVSDDASVLLPALNDLHISQHFGELEDDPDPLLVIAMIQSRWWSDAPREYYGPERTARLQKVTYNPEQMTTAELEEWTAAMITLRNEGLQLEFEPEMIKESDEGESEEEESDGVESEDEESDDGEFDEEESDSDVPGEFDEGSELDTSGTEGQESEEESEESG</sequence>